<evidence type="ECO:0000313" key="3">
    <source>
        <dbReference type="Proteomes" id="UP000256970"/>
    </source>
</evidence>
<organism evidence="2 3">
    <name type="scientific">Tetradesmus obliquus</name>
    <name type="common">Green alga</name>
    <name type="synonym">Acutodesmus obliquus</name>
    <dbReference type="NCBI Taxonomy" id="3088"/>
    <lineage>
        <taxon>Eukaryota</taxon>
        <taxon>Viridiplantae</taxon>
        <taxon>Chlorophyta</taxon>
        <taxon>core chlorophytes</taxon>
        <taxon>Chlorophyceae</taxon>
        <taxon>CS clade</taxon>
        <taxon>Sphaeropleales</taxon>
        <taxon>Scenedesmaceae</taxon>
        <taxon>Tetradesmus</taxon>
    </lineage>
</organism>
<feature type="transmembrane region" description="Helical" evidence="1">
    <location>
        <begin position="141"/>
        <end position="163"/>
    </location>
</feature>
<accession>A0A383WCV7</accession>
<dbReference type="EMBL" id="FNXT01001224">
    <property type="protein sequence ID" value="SZX75063.1"/>
    <property type="molecule type" value="Genomic_DNA"/>
</dbReference>
<name>A0A383WCV7_TETOB</name>
<proteinExistence type="predicted"/>
<keyword evidence="1" id="KW-1133">Transmembrane helix</keyword>
<protein>
    <submittedName>
        <fullName evidence="2">Uncharacterized protein</fullName>
    </submittedName>
</protein>
<keyword evidence="1" id="KW-0472">Membrane</keyword>
<sequence>MIAANFKLAMERAVARLMPRRSPLGEPGAKVLPPVVKQVKFGSPVVMNMTMRLNVVAAMKAASQHTGLPPAELMAAVDAAMTGGHALKMELDDSRVTSTYAVANVTVQPSSDNKGNIASVEAFLSNLRPAQRGGGMSNFPLVALVVIIVVPVAIGLAVGLKLLHVMRKRRRAEAAAAIANPNAAPAINLRPVQMGPAAAAPVPVMGMPYSGSYSSAVHSAPSPPAVASPFVACQPGTGYAEAAAVGSALGVGYGVQYGSHVAADGSAGYPAMIGPYSVASGNKPY</sequence>
<dbReference type="Proteomes" id="UP000256970">
    <property type="component" value="Unassembled WGS sequence"/>
</dbReference>
<evidence type="ECO:0000256" key="1">
    <source>
        <dbReference type="SAM" id="Phobius"/>
    </source>
</evidence>
<dbReference type="AlphaFoldDB" id="A0A383WCV7"/>
<keyword evidence="1" id="KW-0812">Transmembrane</keyword>
<evidence type="ECO:0000313" key="2">
    <source>
        <dbReference type="EMBL" id="SZX75063.1"/>
    </source>
</evidence>
<keyword evidence="3" id="KW-1185">Reference proteome</keyword>
<gene>
    <name evidence="2" type="ORF">BQ4739_LOCUS15373</name>
</gene>
<reference evidence="2 3" key="1">
    <citation type="submission" date="2016-10" db="EMBL/GenBank/DDBJ databases">
        <authorList>
            <person name="Cai Z."/>
        </authorList>
    </citation>
    <scope>NUCLEOTIDE SEQUENCE [LARGE SCALE GENOMIC DNA]</scope>
</reference>